<dbReference type="EMBL" id="CP048649">
    <property type="protein sequence ID" value="QIB70017.1"/>
    <property type="molecule type" value="Genomic_DNA"/>
</dbReference>
<gene>
    <name evidence="4" type="ORF">Ami103574_12230</name>
</gene>
<dbReference type="InterPro" id="IPR022385">
    <property type="entry name" value="Rhs_assc_core"/>
</dbReference>
<dbReference type="InterPro" id="IPR056823">
    <property type="entry name" value="TEN-like_YD-shell"/>
</dbReference>
<feature type="domain" description="Teneurin-like YD-shell" evidence="3">
    <location>
        <begin position="857"/>
        <end position="1018"/>
    </location>
</feature>
<sequence length="1974" mass="223443">MLKIKEGLKSDKIAAILIVALLVMIPISQVFSMNAPQIEGKKTVKMSRTLEDIKSGSLDSRYNTKLNAPFNQATGGIREEIRLDTGDLIIGKELINVSGKNDLNLELNLRYQASQASFYDETTRAEEISVVSKGKILIAYYDSFETDGSFRNTRGVPYQTQPGEKVTVEKEVNIKGTNEKLFFNGYYCYEGSEKNIYHAGNIKNSVREKSKGDYDSTFGLGLNIDMPSLNIDNGLIYVTLDNGQTYRADFNKQSGLTGYELTNIQFAKYSAEETATENSAYKLSYANGYKIYYNASGEVIEEEGLYGNQIIYYYDQVLGKKELVKIADKSGRCINLSYTADTVTIDYGEKKISLIKKEIAKDKWVLDKIIDEMGNETSYDYEIKEAAFDGIGTGKMAANKIALVTNIKYQNGLETKYEYSEGTKNFSKGQAKYYKVSKRYDVSKGTIKNELKYEYFGEPDGYPNGHENVNESYQYKTRQTDKKGEAIDFTYNGRHQLIKEEQSVLVEKEYQLKKSIATSYVDKLNLPQKVVSTEYGAEGLKKEHYDYYGYDSRGNLVSTASPKENTEESKKAYETRNVYDYSFNIKIREGYKKDQNTGILVENKLDDNRKNIIETNVFRFVKENVQASELVKVDTKNLVPIRKTTYRYDGNNNLIEAKLFSDNKPVRTDLYEYDKKGLYPVRQIIEDVKLGKTDKRDLVTEYEYDFFTGLLLRQKNAEDNQTYYDYDKADRVVNVVNPDGTEINYKYDDKTNIIEAVNENGELSKYTYTPTGSLEAIEYPSEQLVAKRNQYDAYERLTSEENAEGARVEYAYDSFSRLEAVALLDAGNKLLMKKELKYEDVYKDKSGRLYTRVSLSQIGNDNKVTKNFYYNRYEELEKEGILSGEQELTKSYDYDYQGNVVSYEDELKQSSTYEYDIFGNLLKDVNPKKYATNYYYDSLGNLTRLKDANDINYYYEYNNVGLLISQSMPYKDGVYVKSYADYDSLGNLVRTVNAKNEKLDYSYDKRGQLTGVKQYDKNQRSITTKYTYDNVGRLTSLKKGITNETDDTSYQENKYFYNGLGDLVKELDEQGKETSYKYDKEGRLIEKTDRNGITTFFKYDGAGRLIEKRNSKESEENLLNYEYDLMGNLVRTKDELAVTDYSYDDLNRVTNVQVKNSEYSLYDKAQSPFINDKGTSTVIQKKYSYDNLSRIKSFEIYNNTTLEQKEEYRYDELSRLTGIKEKGILYAYEYDKTGKLLKESNPVTNVDRNYTYYKSGKVRSVVTDKVGKDSINLAAIDRAYYEYDELGNITYKEENQDKYTYNYDMLGRLEYSIFNDSHIDYEYDKYGNIQQEIKYKEDQSKPNKMFAYSKTDYKYDSGNRLTYLNYTEGSRTFDIQKETFLQYDGEGNLLEKKDYSRNENMGNLGTEINRYTYNGFNQQTGYSGGKGDYRYYYNAEGLRSRKEKLQSLSNPTFQNEIEQTPLKTEDNKPANVINYYYNNGNIVLETDKDNQTTAKTLHGIHLIKRETKGALPAAIATAKEAANPNLVPTSSLASNANLTEGEEDQAAYKDFITYYYLQNSNGDVTKLLDCDGKVIKDYQYEPFGKDIEGRKNTFGDNYFQSKWKEEVEDQALNNPYKYTGQYQDQENGNYYLRARYYDPSIQRFTQEDSYPGSVMEPGSLNWYAYCGNDPINNIDPSGYKTVKVQSNGKAPTGLKKGDIVKTAGGNYKITGVNKNGSYKSEKVKSGNSSSSSSNKSTSSGGSSKGSSVSVTVTLKNGTTVKATLKNGVTTLTNGSRPPEGAVVHTASGDYRMSGGSGKKVSPYANLNTLGTVTSSMGTGITALGDTGKVAMPNAIANTPKPNNIGAGTWNKTLAANTATAASDMNKVSNFGTKVGNTAIVIDVGCSIYQDYNAGKPISKIAYDAAVNGAVGIGGVGATKLSTVAGEGLGGPPGAIIGGVAGPVAYTYYVDVQTYENLGNKTARQWAIDLYDPKR</sequence>
<protein>
    <submittedName>
        <fullName evidence="4">RHS repeat-associated core domain-containing protein</fullName>
    </submittedName>
</protein>
<organism evidence="4 5">
    <name type="scientific">Aminipila butyrica</name>
    <dbReference type="NCBI Taxonomy" id="433296"/>
    <lineage>
        <taxon>Bacteria</taxon>
        <taxon>Bacillati</taxon>
        <taxon>Bacillota</taxon>
        <taxon>Clostridia</taxon>
        <taxon>Peptostreptococcales</taxon>
        <taxon>Anaerovoracaceae</taxon>
        <taxon>Aminipila</taxon>
    </lineage>
</organism>
<keyword evidence="5" id="KW-1185">Reference proteome</keyword>
<evidence type="ECO:0000256" key="2">
    <source>
        <dbReference type="SAM" id="MobiDB-lite"/>
    </source>
</evidence>
<dbReference type="Gene3D" id="2.180.10.10">
    <property type="entry name" value="RHS repeat-associated core"/>
    <property type="match status" value="3"/>
</dbReference>
<dbReference type="KEGG" id="abut:Ami103574_12230"/>
<evidence type="ECO:0000256" key="1">
    <source>
        <dbReference type="ARBA" id="ARBA00022737"/>
    </source>
</evidence>
<dbReference type="InterPro" id="IPR006530">
    <property type="entry name" value="YD"/>
</dbReference>
<feature type="domain" description="Teneurin-like YD-shell" evidence="3">
    <location>
        <begin position="1176"/>
        <end position="1309"/>
    </location>
</feature>
<dbReference type="PANTHER" id="PTHR32305:SF15">
    <property type="entry name" value="PROTEIN RHSA-RELATED"/>
    <property type="match status" value="1"/>
</dbReference>
<dbReference type="Proteomes" id="UP000466848">
    <property type="component" value="Chromosome"/>
</dbReference>
<dbReference type="RefSeq" id="WP_163067257.1">
    <property type="nucleotide sequence ID" value="NZ_CP048649.1"/>
</dbReference>
<dbReference type="NCBIfam" id="TIGR03696">
    <property type="entry name" value="Rhs_assc_core"/>
    <property type="match status" value="1"/>
</dbReference>
<dbReference type="NCBIfam" id="TIGR01643">
    <property type="entry name" value="YD_repeat_2x"/>
    <property type="match status" value="4"/>
</dbReference>
<evidence type="ECO:0000313" key="4">
    <source>
        <dbReference type="EMBL" id="QIB70017.1"/>
    </source>
</evidence>
<feature type="compositionally biased region" description="Low complexity" evidence="2">
    <location>
        <begin position="1725"/>
        <end position="1748"/>
    </location>
</feature>
<dbReference type="Pfam" id="PF25023">
    <property type="entry name" value="TEN_YD-shell"/>
    <property type="match status" value="2"/>
</dbReference>
<dbReference type="InterPro" id="IPR050708">
    <property type="entry name" value="T6SS_VgrG/RHS"/>
</dbReference>
<feature type="region of interest" description="Disordered" evidence="2">
    <location>
        <begin position="1710"/>
        <end position="1748"/>
    </location>
</feature>
<reference evidence="4 5" key="1">
    <citation type="submission" date="2020-02" db="EMBL/GenBank/DDBJ databases">
        <authorList>
            <person name="Kim Y.B."/>
            <person name="Roh S.W."/>
        </authorList>
    </citation>
    <scope>NUCLEOTIDE SEQUENCE [LARGE SCALE GENOMIC DNA]</scope>
    <source>
        <strain evidence="4 5">DSM 103574</strain>
    </source>
</reference>
<dbReference type="Pfam" id="PF05593">
    <property type="entry name" value="RHS_repeat"/>
    <property type="match status" value="1"/>
</dbReference>
<proteinExistence type="predicted"/>
<dbReference type="InterPro" id="IPR031325">
    <property type="entry name" value="RHS_repeat"/>
</dbReference>
<dbReference type="PANTHER" id="PTHR32305">
    <property type="match status" value="1"/>
</dbReference>
<evidence type="ECO:0000259" key="3">
    <source>
        <dbReference type="Pfam" id="PF25023"/>
    </source>
</evidence>
<evidence type="ECO:0000313" key="5">
    <source>
        <dbReference type="Proteomes" id="UP000466848"/>
    </source>
</evidence>
<keyword evidence="1" id="KW-0677">Repeat</keyword>
<name>A0A858BWS3_9FIRM</name>
<accession>A0A858BWS3</accession>